<accession>A0A8H5ATI6</accession>
<dbReference type="Gene3D" id="3.30.70.330">
    <property type="match status" value="1"/>
</dbReference>
<dbReference type="PROSITE" id="PS50102">
    <property type="entry name" value="RRM"/>
    <property type="match status" value="1"/>
</dbReference>
<feature type="compositionally biased region" description="Low complexity" evidence="3">
    <location>
        <begin position="10"/>
        <end position="57"/>
    </location>
</feature>
<protein>
    <recommendedName>
        <fullName evidence="4">RRM domain-containing protein</fullName>
    </recommendedName>
</protein>
<proteinExistence type="predicted"/>
<dbReference type="SMART" id="SM00360">
    <property type="entry name" value="RRM"/>
    <property type="match status" value="1"/>
</dbReference>
<dbReference type="Pfam" id="PF00076">
    <property type="entry name" value="RRM_1"/>
    <property type="match status" value="1"/>
</dbReference>
<evidence type="ECO:0000259" key="4">
    <source>
        <dbReference type="PROSITE" id="PS50102"/>
    </source>
</evidence>
<dbReference type="InterPro" id="IPR012677">
    <property type="entry name" value="Nucleotide-bd_a/b_plait_sf"/>
</dbReference>
<dbReference type="GO" id="GO:0005737">
    <property type="term" value="C:cytoplasm"/>
    <property type="evidence" value="ECO:0007669"/>
    <property type="project" value="TreeGrafter"/>
</dbReference>
<dbReference type="PANTHER" id="PTHR23003">
    <property type="entry name" value="RNA RECOGNITION MOTIF RRM DOMAIN CONTAINING PROTEIN"/>
    <property type="match status" value="1"/>
</dbReference>
<dbReference type="Proteomes" id="UP000567179">
    <property type="component" value="Unassembled WGS sequence"/>
</dbReference>
<dbReference type="PANTHER" id="PTHR23003:SF64">
    <property type="entry name" value="RRM DOMAIN-CONTAINING PROTEIN"/>
    <property type="match status" value="1"/>
</dbReference>
<dbReference type="GO" id="GO:0005634">
    <property type="term" value="C:nucleus"/>
    <property type="evidence" value="ECO:0007669"/>
    <property type="project" value="TreeGrafter"/>
</dbReference>
<evidence type="ECO:0000313" key="5">
    <source>
        <dbReference type="EMBL" id="KAF5310820.1"/>
    </source>
</evidence>
<dbReference type="OrthoDB" id="1049195at2759"/>
<dbReference type="GO" id="GO:0003729">
    <property type="term" value="F:mRNA binding"/>
    <property type="evidence" value="ECO:0007669"/>
    <property type="project" value="TreeGrafter"/>
</dbReference>
<evidence type="ECO:0000313" key="6">
    <source>
        <dbReference type="Proteomes" id="UP000567179"/>
    </source>
</evidence>
<organism evidence="5 6">
    <name type="scientific">Psilocybe cf. subviscida</name>
    <dbReference type="NCBI Taxonomy" id="2480587"/>
    <lineage>
        <taxon>Eukaryota</taxon>
        <taxon>Fungi</taxon>
        <taxon>Dikarya</taxon>
        <taxon>Basidiomycota</taxon>
        <taxon>Agaricomycotina</taxon>
        <taxon>Agaricomycetes</taxon>
        <taxon>Agaricomycetidae</taxon>
        <taxon>Agaricales</taxon>
        <taxon>Agaricineae</taxon>
        <taxon>Strophariaceae</taxon>
        <taxon>Psilocybe</taxon>
    </lineage>
</organism>
<feature type="region of interest" description="Disordered" evidence="3">
    <location>
        <begin position="1"/>
        <end position="57"/>
    </location>
</feature>
<reference evidence="5 6" key="1">
    <citation type="journal article" date="2020" name="ISME J.">
        <title>Uncovering the hidden diversity of litter-decomposition mechanisms in mushroom-forming fungi.</title>
        <authorList>
            <person name="Floudas D."/>
            <person name="Bentzer J."/>
            <person name="Ahren D."/>
            <person name="Johansson T."/>
            <person name="Persson P."/>
            <person name="Tunlid A."/>
        </authorList>
    </citation>
    <scope>NUCLEOTIDE SEQUENCE [LARGE SCALE GENOMIC DNA]</scope>
    <source>
        <strain evidence="5 6">CBS 101986</strain>
    </source>
</reference>
<dbReference type="InterPro" id="IPR035979">
    <property type="entry name" value="RBD_domain_sf"/>
</dbReference>
<dbReference type="FunFam" id="3.30.70.330:FF:000145">
    <property type="entry name" value="Putative RNP domain-containing protein"/>
    <property type="match status" value="1"/>
</dbReference>
<dbReference type="SUPFAM" id="SSF54928">
    <property type="entry name" value="RNA-binding domain, RBD"/>
    <property type="match status" value="1"/>
</dbReference>
<gene>
    <name evidence="5" type="ORF">D9619_007818</name>
</gene>
<dbReference type="AlphaFoldDB" id="A0A8H5ATI6"/>
<sequence>MHQFLPDFVSQSQQSTPATPTTTSTSTTTYPNPTQNQQSTPASASASAPAPASQAPPTDDVIEAIIQQATSARATPDGRPLRDTRTQLFVGNLPYRVRWQDLKDLFRRAGTVLRADVSLGPDNRSRGYGTVLLASAEDAGRAVDMFNGYEWQTRVLEVRLDRMGVDFSAEGMGMGGSGNGSGMQSKGGLQGSLMSMNHGQVAGMSAMGGAGTSIGLGYATDEELAALYSGQVHDQTPCKNLFVGNVSTHFPFNFIRFCAFMRLCFRAQIPMVSTSSAYFALHHITVLQVNLDLHHSQCRTALPGGINMESASTAGRCTSPHFPEWQVLTSNLGA</sequence>
<keyword evidence="6" id="KW-1185">Reference proteome</keyword>
<evidence type="ECO:0000256" key="1">
    <source>
        <dbReference type="ARBA" id="ARBA00022884"/>
    </source>
</evidence>
<dbReference type="GO" id="GO:1990904">
    <property type="term" value="C:ribonucleoprotein complex"/>
    <property type="evidence" value="ECO:0007669"/>
    <property type="project" value="TreeGrafter"/>
</dbReference>
<feature type="domain" description="RRM" evidence="4">
    <location>
        <begin position="86"/>
        <end position="163"/>
    </location>
</feature>
<evidence type="ECO:0000256" key="2">
    <source>
        <dbReference type="PROSITE-ProRule" id="PRU00176"/>
    </source>
</evidence>
<dbReference type="InterPro" id="IPR050374">
    <property type="entry name" value="RRT5_SRSF_SR"/>
</dbReference>
<comment type="caution">
    <text evidence="5">The sequence shown here is derived from an EMBL/GenBank/DDBJ whole genome shotgun (WGS) entry which is preliminary data.</text>
</comment>
<dbReference type="EMBL" id="JAACJJ010000057">
    <property type="protein sequence ID" value="KAF5310820.1"/>
    <property type="molecule type" value="Genomic_DNA"/>
</dbReference>
<name>A0A8H5ATI6_9AGAR</name>
<keyword evidence="1 2" id="KW-0694">RNA-binding</keyword>
<dbReference type="InterPro" id="IPR000504">
    <property type="entry name" value="RRM_dom"/>
</dbReference>
<evidence type="ECO:0000256" key="3">
    <source>
        <dbReference type="SAM" id="MobiDB-lite"/>
    </source>
</evidence>